<reference evidence="3" key="2">
    <citation type="submission" date="2019-11" db="UniProtKB">
        <authorList>
            <consortium name="WormBaseParasite"/>
        </authorList>
    </citation>
    <scope>IDENTIFICATION</scope>
    <source>
        <strain evidence="3">Puerto Rican</strain>
    </source>
</reference>
<organism evidence="2 3">
    <name type="scientific">Schistosoma mansoni</name>
    <name type="common">Blood fluke</name>
    <dbReference type="NCBI Taxonomy" id="6183"/>
    <lineage>
        <taxon>Eukaryota</taxon>
        <taxon>Metazoa</taxon>
        <taxon>Spiralia</taxon>
        <taxon>Lophotrochozoa</taxon>
        <taxon>Platyhelminthes</taxon>
        <taxon>Trematoda</taxon>
        <taxon>Digenea</taxon>
        <taxon>Strigeidida</taxon>
        <taxon>Schistosomatoidea</taxon>
        <taxon>Schistosomatidae</taxon>
        <taxon>Schistosoma</taxon>
    </lineage>
</organism>
<protein>
    <submittedName>
        <fullName evidence="3">Fibronectin type-III domain-containing protein</fullName>
    </submittedName>
</protein>
<dbReference type="WBParaSite" id="Smp_340950.1">
    <property type="protein sequence ID" value="Smp_340950.1"/>
    <property type="gene ID" value="Smp_340950"/>
</dbReference>
<feature type="signal peptide" evidence="1">
    <location>
        <begin position="1"/>
        <end position="20"/>
    </location>
</feature>
<dbReference type="AlphaFoldDB" id="A0A5K4FBZ7"/>
<dbReference type="Proteomes" id="UP000008854">
    <property type="component" value="Unassembled WGS sequence"/>
</dbReference>
<evidence type="ECO:0000313" key="2">
    <source>
        <dbReference type="Proteomes" id="UP000008854"/>
    </source>
</evidence>
<feature type="chain" id="PRO_5024373292" evidence="1">
    <location>
        <begin position="21"/>
        <end position="379"/>
    </location>
</feature>
<keyword evidence="2" id="KW-1185">Reference proteome</keyword>
<name>A0A5K4FBZ7_SCHMA</name>
<sequence>MRCVSMFLVILLLTIQVIPAKTLSPFDFHINGSDLILTRNDYFSFVNPDGLVVKTDTGFTANTSLLSDIVIPLSSCPTKVIVNGYQAFGSEPITLTEITPFVLISEYLPVARNLSIQLLPNMNNRTIRLNWTLNTNGGILCPHKILAFSETDDKRCEYETQHNYYEFDLLELNKTYKLGVAVRSLQNNSYNFENFVNYSTYQIPKMICPGPQSLLVVDGLQVKHLPKTMAHVVSWNGLSSQFRKCFSHYVMIQHEKRNGTTYLQMIRSIWHLNNIIYDIHEGSTYEYGVRVIYRNKIYAEVSQLVSISAVSVRSKECPCEFEEQRNRKWKLTLTLVHEDQNNTSTDLEYVILKSLTDVEIQNRTFELTIHDRKVVMREV</sequence>
<accession>A0A5K4FBZ7</accession>
<reference evidence="2" key="1">
    <citation type="journal article" date="2012" name="PLoS Negl. Trop. Dis.">
        <title>A systematically improved high quality genome and transcriptome of the human blood fluke Schistosoma mansoni.</title>
        <authorList>
            <person name="Protasio A.V."/>
            <person name="Tsai I.J."/>
            <person name="Babbage A."/>
            <person name="Nichol S."/>
            <person name="Hunt M."/>
            <person name="Aslett M.A."/>
            <person name="De Silva N."/>
            <person name="Velarde G.S."/>
            <person name="Anderson T.J."/>
            <person name="Clark R.C."/>
            <person name="Davidson C."/>
            <person name="Dillon G.P."/>
            <person name="Holroyd N.E."/>
            <person name="LoVerde P.T."/>
            <person name="Lloyd C."/>
            <person name="McQuillan J."/>
            <person name="Oliveira G."/>
            <person name="Otto T.D."/>
            <person name="Parker-Manuel S.J."/>
            <person name="Quail M.A."/>
            <person name="Wilson R.A."/>
            <person name="Zerlotini A."/>
            <person name="Dunne D.W."/>
            <person name="Berriman M."/>
        </authorList>
    </citation>
    <scope>NUCLEOTIDE SEQUENCE [LARGE SCALE GENOMIC DNA]</scope>
    <source>
        <strain evidence="2">Puerto Rican</strain>
    </source>
</reference>
<dbReference type="InParanoid" id="A0A5K4FBZ7"/>
<proteinExistence type="predicted"/>
<keyword evidence="1" id="KW-0732">Signal</keyword>
<evidence type="ECO:0000256" key="1">
    <source>
        <dbReference type="SAM" id="SignalP"/>
    </source>
</evidence>
<evidence type="ECO:0000313" key="3">
    <source>
        <dbReference type="WBParaSite" id="Smp_340950.1"/>
    </source>
</evidence>